<dbReference type="PIRSF" id="PIRSF002741">
    <property type="entry name" value="MppA"/>
    <property type="match status" value="1"/>
</dbReference>
<evidence type="ECO:0000313" key="7">
    <source>
        <dbReference type="Proteomes" id="UP000252023"/>
    </source>
</evidence>
<evidence type="ECO:0000256" key="2">
    <source>
        <dbReference type="ARBA" id="ARBA00005695"/>
    </source>
</evidence>
<dbReference type="InterPro" id="IPR030678">
    <property type="entry name" value="Peptide/Ni-bd"/>
</dbReference>
<accession>A0A344PKJ9</accession>
<dbReference type="GO" id="GO:0042938">
    <property type="term" value="P:dipeptide transport"/>
    <property type="evidence" value="ECO:0007669"/>
    <property type="project" value="TreeGrafter"/>
</dbReference>
<feature type="signal peptide" evidence="4">
    <location>
        <begin position="1"/>
        <end position="21"/>
    </location>
</feature>
<dbReference type="GO" id="GO:0043190">
    <property type="term" value="C:ATP-binding cassette (ABC) transporter complex"/>
    <property type="evidence" value="ECO:0007669"/>
    <property type="project" value="InterPro"/>
</dbReference>
<dbReference type="OrthoDB" id="9803988at2"/>
<evidence type="ECO:0000256" key="4">
    <source>
        <dbReference type="SAM" id="SignalP"/>
    </source>
</evidence>
<dbReference type="RefSeq" id="WP_114076223.1">
    <property type="nucleotide sequence ID" value="NZ_CP030918.1"/>
</dbReference>
<dbReference type="InterPro" id="IPR039424">
    <property type="entry name" value="SBP_5"/>
</dbReference>
<reference evidence="7" key="1">
    <citation type="submission" date="2018-07" db="EMBL/GenBank/DDBJ databases">
        <title>Genome sequencing of Paracoccus sp. SC2-6.</title>
        <authorList>
            <person name="Heo J."/>
            <person name="Kim S.-J."/>
            <person name="Kwon S.-W."/>
        </authorList>
    </citation>
    <scope>NUCLEOTIDE SEQUENCE [LARGE SCALE GENOMIC DNA]</scope>
    <source>
        <strain evidence="7">SC2-6</strain>
    </source>
</reference>
<dbReference type="PANTHER" id="PTHR30290:SF38">
    <property type="entry name" value="D,D-DIPEPTIDE-BINDING PERIPLASMIC PROTEIN DDPA-RELATED"/>
    <property type="match status" value="1"/>
</dbReference>
<sequence length="536" mass="58930">MKLANFAATSLLAIAAATAFAGSAAAKTLIYCSEGSPEGFDPAAYTAGTTFDATSRPIFNRLVEFKKGTTEVEAALAESWEVSEDGLTYTFKLRPGVKFHTTDYFTPTRELTADDVVFSFERQGDAKNPWNQYIPGLTFEYYNSMEMASLIKSIEKVDDMTVKFTLNHPEAPFLANLAMDFASIQSKEYADSLDKAGTKENLNSAPVGTGPFKFVAYQKDAVIRYQKNPEYWGTPAKVDDLVFAITTDAAVRLQKLQAGECHIMPFPAPADIAALKADPNLTVMEQPGLNVAYLAYNTETPPFDKPEVRKALNMAMNKQAIVDAVFQGMGEVAKNPIPPTMWSYNNAIEDDKYDPEAAKAALEAAGVKDLSMKIWAMPVQRPYMPNARRVAEMMQEDLSKVGVKVEIVSYEWGEYLKKSMEPGRDGAVILGWTGDNGDPDNFLSVLLSCAGAKEGGANRAFWCNQEFSDLLEKAKQTSDTAERTKLYEQAQVIFKDQAPWDTLAHSTVVLPMSKKVSGYIMSPLGSHAFDTVDIAE</sequence>
<evidence type="ECO:0000256" key="3">
    <source>
        <dbReference type="ARBA" id="ARBA00022729"/>
    </source>
</evidence>
<name>A0A344PKJ9_9RHOB</name>
<dbReference type="PANTHER" id="PTHR30290">
    <property type="entry name" value="PERIPLASMIC BINDING COMPONENT OF ABC TRANSPORTER"/>
    <property type="match status" value="1"/>
</dbReference>
<keyword evidence="3 4" id="KW-0732">Signal</keyword>
<dbReference type="Gene3D" id="3.40.190.10">
    <property type="entry name" value="Periplasmic binding protein-like II"/>
    <property type="match status" value="1"/>
</dbReference>
<dbReference type="FunFam" id="3.40.190.10:FF:000036">
    <property type="entry name" value="Dipeptide ABC transporter, substrate-binding protein"/>
    <property type="match status" value="1"/>
</dbReference>
<dbReference type="CDD" id="cd08493">
    <property type="entry name" value="PBP2_DppA_like"/>
    <property type="match status" value="1"/>
</dbReference>
<dbReference type="Proteomes" id="UP000252023">
    <property type="component" value="Chromosome"/>
</dbReference>
<dbReference type="InterPro" id="IPR000914">
    <property type="entry name" value="SBP_5_dom"/>
</dbReference>
<evidence type="ECO:0000259" key="5">
    <source>
        <dbReference type="Pfam" id="PF00496"/>
    </source>
</evidence>
<evidence type="ECO:0000313" key="6">
    <source>
        <dbReference type="EMBL" id="AXC49904.1"/>
    </source>
</evidence>
<protein>
    <submittedName>
        <fullName evidence="6">ABC transporter substrate-binding protein</fullName>
    </submittedName>
</protein>
<dbReference type="GO" id="GO:1904680">
    <property type="term" value="F:peptide transmembrane transporter activity"/>
    <property type="evidence" value="ECO:0007669"/>
    <property type="project" value="TreeGrafter"/>
</dbReference>
<dbReference type="AlphaFoldDB" id="A0A344PKJ9"/>
<dbReference type="EMBL" id="CP030918">
    <property type="protein sequence ID" value="AXC49904.1"/>
    <property type="molecule type" value="Genomic_DNA"/>
</dbReference>
<proteinExistence type="inferred from homology"/>
<dbReference type="Gene3D" id="3.90.76.10">
    <property type="entry name" value="Dipeptide-binding Protein, Domain 1"/>
    <property type="match status" value="1"/>
</dbReference>
<comment type="similarity">
    <text evidence="2">Belongs to the bacterial solute-binding protein 5 family.</text>
</comment>
<keyword evidence="7" id="KW-1185">Reference proteome</keyword>
<dbReference type="KEGG" id="pars:DRW48_09550"/>
<feature type="domain" description="Solute-binding protein family 5" evidence="5">
    <location>
        <begin position="71"/>
        <end position="452"/>
    </location>
</feature>
<comment type="subcellular location">
    <subcellularLocation>
        <location evidence="1">Periplasm</location>
    </subcellularLocation>
</comment>
<gene>
    <name evidence="6" type="ORF">DRW48_09550</name>
</gene>
<dbReference type="FunFam" id="3.90.76.10:FF:000002">
    <property type="entry name" value="Dipeptide ABC transporter, substrate-binding protein"/>
    <property type="match status" value="1"/>
</dbReference>
<evidence type="ECO:0000256" key="1">
    <source>
        <dbReference type="ARBA" id="ARBA00004418"/>
    </source>
</evidence>
<organism evidence="6 7">
    <name type="scientific">Paracoccus suum</name>
    <dbReference type="NCBI Taxonomy" id="2259340"/>
    <lineage>
        <taxon>Bacteria</taxon>
        <taxon>Pseudomonadati</taxon>
        <taxon>Pseudomonadota</taxon>
        <taxon>Alphaproteobacteria</taxon>
        <taxon>Rhodobacterales</taxon>
        <taxon>Paracoccaceae</taxon>
        <taxon>Paracoccus</taxon>
    </lineage>
</organism>
<dbReference type="GO" id="GO:0030288">
    <property type="term" value="C:outer membrane-bounded periplasmic space"/>
    <property type="evidence" value="ECO:0007669"/>
    <property type="project" value="TreeGrafter"/>
</dbReference>
<feature type="chain" id="PRO_5017006024" evidence="4">
    <location>
        <begin position="22"/>
        <end position="536"/>
    </location>
</feature>
<dbReference type="SUPFAM" id="SSF53850">
    <property type="entry name" value="Periplasmic binding protein-like II"/>
    <property type="match status" value="1"/>
</dbReference>
<dbReference type="Pfam" id="PF00496">
    <property type="entry name" value="SBP_bac_5"/>
    <property type="match status" value="1"/>
</dbReference>
<dbReference type="Gene3D" id="3.10.105.10">
    <property type="entry name" value="Dipeptide-binding Protein, Domain 3"/>
    <property type="match status" value="1"/>
</dbReference>